<name>A0A224Y789_9ACAR</name>
<dbReference type="AlphaFoldDB" id="A0A224Y789"/>
<evidence type="ECO:0000256" key="1">
    <source>
        <dbReference type="SAM" id="MobiDB-lite"/>
    </source>
</evidence>
<feature type="region of interest" description="Disordered" evidence="1">
    <location>
        <begin position="194"/>
        <end position="231"/>
    </location>
</feature>
<proteinExistence type="predicted"/>
<reference evidence="2" key="1">
    <citation type="journal article" date="2017" name="Parasit. Vectors">
        <title>Sialotranscriptomics of Rhipicephalus zambeziensis reveals intricate expression profiles of secretory proteins and suggests tight temporal transcriptional regulation during blood-feeding.</title>
        <authorList>
            <person name="de Castro M.H."/>
            <person name="de Klerk D."/>
            <person name="Pienaar R."/>
            <person name="Rees D.J.G."/>
            <person name="Mans B.J."/>
        </authorList>
    </citation>
    <scope>NUCLEOTIDE SEQUENCE</scope>
    <source>
        <tissue evidence="2">Salivary glands</tissue>
    </source>
</reference>
<feature type="compositionally biased region" description="Basic and acidic residues" evidence="1">
    <location>
        <begin position="214"/>
        <end position="231"/>
    </location>
</feature>
<sequence>MAFFRLFCRKHKSDKTLTCTAGPLYVQMGGGTYKCNKNMCNTFTFPQANIMIKTLLCRLNSVICYLDHGATHCYNFGASAETTEPTTAIYRQFQGLYKQKEQRGLAYDVHSKGQSGHVRIWPLTEHLPYQPRAVKSYKQAERLENAIATDKLLLVGECRDLSRARPTLYTTHTYRSAQCVKMKTQCKQKGYTHAHASSNTADWHQRKSLGITPRKKEQKKDLSKERHYTAV</sequence>
<accession>A0A224Y789</accession>
<dbReference type="EMBL" id="GFPF01002291">
    <property type="protein sequence ID" value="MAA13437.1"/>
    <property type="molecule type" value="Transcribed_RNA"/>
</dbReference>
<organism evidence="2">
    <name type="scientific">Rhipicephalus zambeziensis</name>
    <dbReference type="NCBI Taxonomy" id="60191"/>
    <lineage>
        <taxon>Eukaryota</taxon>
        <taxon>Metazoa</taxon>
        <taxon>Ecdysozoa</taxon>
        <taxon>Arthropoda</taxon>
        <taxon>Chelicerata</taxon>
        <taxon>Arachnida</taxon>
        <taxon>Acari</taxon>
        <taxon>Parasitiformes</taxon>
        <taxon>Ixodida</taxon>
        <taxon>Ixodoidea</taxon>
        <taxon>Ixodidae</taxon>
        <taxon>Rhipicephalinae</taxon>
        <taxon>Rhipicephalus</taxon>
        <taxon>Rhipicephalus</taxon>
    </lineage>
</organism>
<evidence type="ECO:0000313" key="2">
    <source>
        <dbReference type="EMBL" id="MAA13437.1"/>
    </source>
</evidence>
<protein>
    <submittedName>
        <fullName evidence="2">Uncharacterized protein</fullName>
    </submittedName>
</protein>